<organism evidence="13 14">
    <name type="scientific">Phoxinus phoxinus</name>
    <name type="common">Eurasian minnow</name>
    <dbReference type="NCBI Taxonomy" id="58324"/>
    <lineage>
        <taxon>Eukaryota</taxon>
        <taxon>Metazoa</taxon>
        <taxon>Chordata</taxon>
        <taxon>Craniata</taxon>
        <taxon>Vertebrata</taxon>
        <taxon>Euteleostomi</taxon>
        <taxon>Actinopterygii</taxon>
        <taxon>Neopterygii</taxon>
        <taxon>Teleostei</taxon>
        <taxon>Ostariophysi</taxon>
        <taxon>Cypriniformes</taxon>
        <taxon>Leuciscidae</taxon>
        <taxon>Phoxininae</taxon>
        <taxon>Phoxinus</taxon>
    </lineage>
</organism>
<evidence type="ECO:0000313" key="14">
    <source>
        <dbReference type="Proteomes" id="UP001364617"/>
    </source>
</evidence>
<dbReference type="GO" id="GO:0006955">
    <property type="term" value="P:immune response"/>
    <property type="evidence" value="ECO:0007669"/>
    <property type="project" value="InterPro"/>
</dbReference>
<dbReference type="EMBL" id="JAYKXH010000023">
    <property type="protein sequence ID" value="KAK7125405.1"/>
    <property type="molecule type" value="Genomic_DNA"/>
</dbReference>
<dbReference type="PRINTS" id="PR01359">
    <property type="entry name" value="INTRLEUKIN1B"/>
</dbReference>
<proteinExistence type="inferred from homology"/>
<keyword evidence="10" id="KW-0458">Lysosome</keyword>
<dbReference type="PRINTS" id="PR00264">
    <property type="entry name" value="INTERLEUKIN1"/>
</dbReference>
<name>A0AAN9GS76_9TELE</name>
<dbReference type="PROSITE" id="PS00253">
    <property type="entry name" value="INTERLEUKIN_1"/>
    <property type="match status" value="1"/>
</dbReference>
<evidence type="ECO:0000256" key="1">
    <source>
        <dbReference type="ARBA" id="ARBA00004371"/>
    </source>
</evidence>
<evidence type="ECO:0000256" key="6">
    <source>
        <dbReference type="ARBA" id="ARBA00022514"/>
    </source>
</evidence>
<dbReference type="GO" id="GO:0019221">
    <property type="term" value="P:cytokine-mediated signaling pathway"/>
    <property type="evidence" value="ECO:0007669"/>
    <property type="project" value="TreeGrafter"/>
</dbReference>
<dbReference type="PRINTS" id="PR01357">
    <property type="entry name" value="INTRLEUKN1AB"/>
</dbReference>
<keyword evidence="5" id="KW-0963">Cytoplasm</keyword>
<dbReference type="InterPro" id="IPR000975">
    <property type="entry name" value="IL-1_fam"/>
</dbReference>
<evidence type="ECO:0000256" key="2">
    <source>
        <dbReference type="ARBA" id="ARBA00004514"/>
    </source>
</evidence>
<comment type="caution">
    <text evidence="13">The sequence shown here is derived from an EMBL/GenBank/DDBJ whole genome shotgun (WGS) entry which is preliminary data.</text>
</comment>
<dbReference type="GO" id="GO:0010628">
    <property type="term" value="P:positive regulation of gene expression"/>
    <property type="evidence" value="ECO:0007669"/>
    <property type="project" value="TreeGrafter"/>
</dbReference>
<keyword evidence="6" id="KW-0202">Cytokine</keyword>
<evidence type="ECO:0000256" key="5">
    <source>
        <dbReference type="ARBA" id="ARBA00022490"/>
    </source>
</evidence>
<dbReference type="GO" id="GO:0005764">
    <property type="term" value="C:lysosome"/>
    <property type="evidence" value="ECO:0007669"/>
    <property type="project" value="UniProtKB-SubCell"/>
</dbReference>
<dbReference type="GO" id="GO:0005125">
    <property type="term" value="F:cytokine activity"/>
    <property type="evidence" value="ECO:0007669"/>
    <property type="project" value="UniProtKB-UniRule"/>
</dbReference>
<sequence length="275" mass="30984">MACDGYVKTLAYDDASETDSAIYSDSADSDEMDCPDKPSMSCRCNMDEGIKLEWRHSSSMKHVVNIIIALERMKHIKTKSSEFGEEEVLNIIMDSVIEERHMERVAVTTPSYTKIDQTVQCNVCDQFKKTVVQSSGSPRLLAVTLHDGNTRFKVDFSLSLYVSTSASPNASQPVCLGISQTNLYLACTQPDDSSPHLVLQEISETLKTIKAGDQYDNLLFFRKETGVANNTFESVKYPGWFISTAYEDFEQVEMSQMSQGRLTNFTLEKKRLIRN</sequence>
<keyword evidence="7 12" id="KW-0964">Secreted</keyword>
<dbReference type="GO" id="GO:1901222">
    <property type="term" value="P:regulation of non-canonical NF-kappaB signal transduction"/>
    <property type="evidence" value="ECO:0007669"/>
    <property type="project" value="TreeGrafter"/>
</dbReference>
<keyword evidence="8" id="KW-0666">Pyrogen</keyword>
<accession>A0AAN9GS76</accession>
<evidence type="ECO:0000313" key="13">
    <source>
        <dbReference type="EMBL" id="KAK7125405.1"/>
    </source>
</evidence>
<protein>
    <recommendedName>
        <fullName evidence="12">Interleukin-1</fullName>
    </recommendedName>
</protein>
<reference evidence="13 14" key="1">
    <citation type="submission" date="2024-02" db="EMBL/GenBank/DDBJ databases">
        <title>Chromosome-level genome assembly of the Eurasian Minnow (Phoxinus phoxinus).</title>
        <authorList>
            <person name="Oriowo T.O."/>
            <person name="Martin S."/>
            <person name="Stange M."/>
            <person name="Chrysostomakis Y."/>
            <person name="Brown T."/>
            <person name="Winkler S."/>
            <person name="Kukowka S."/>
            <person name="Myers E.W."/>
            <person name="Bohne A."/>
        </authorList>
    </citation>
    <scope>NUCLEOTIDE SEQUENCE [LARGE SCALE GENOMIC DNA]</scope>
    <source>
        <strain evidence="13">ZFMK-TIS-60720</strain>
        <tissue evidence="13">Whole Organism</tissue>
    </source>
</reference>
<dbReference type="GO" id="GO:0071222">
    <property type="term" value="P:cellular response to lipopolysaccharide"/>
    <property type="evidence" value="ECO:0007669"/>
    <property type="project" value="TreeGrafter"/>
</dbReference>
<dbReference type="SUPFAM" id="SSF50353">
    <property type="entry name" value="Cytokine"/>
    <property type="match status" value="1"/>
</dbReference>
<evidence type="ECO:0000256" key="4">
    <source>
        <dbReference type="ARBA" id="ARBA00010448"/>
    </source>
</evidence>
<evidence type="ECO:0000256" key="10">
    <source>
        <dbReference type="ARBA" id="ARBA00023228"/>
    </source>
</evidence>
<dbReference type="GO" id="GO:0005615">
    <property type="term" value="C:extracellular space"/>
    <property type="evidence" value="ECO:0007669"/>
    <property type="project" value="UniProtKB-KW"/>
</dbReference>
<comment type="similarity">
    <text evidence="4 12">Belongs to the IL-1 family.</text>
</comment>
<comment type="subcellular location">
    <subcellularLocation>
        <location evidence="2">Cytoplasm</location>
        <location evidence="2">Cytosol</location>
    </subcellularLocation>
    <subcellularLocation>
        <location evidence="1">Lysosome</location>
    </subcellularLocation>
    <subcellularLocation>
        <location evidence="3">Secreted</location>
        <location evidence="3">Extracellular exosome</location>
    </subcellularLocation>
</comment>
<dbReference type="GO" id="GO:0005149">
    <property type="term" value="F:interleukin-1 receptor binding"/>
    <property type="evidence" value="ECO:0007669"/>
    <property type="project" value="UniProtKB-UniRule"/>
</dbReference>
<keyword evidence="11" id="KW-0497">Mitogen</keyword>
<dbReference type="GO" id="GO:0001660">
    <property type="term" value="P:fever generation"/>
    <property type="evidence" value="ECO:0007669"/>
    <property type="project" value="UniProtKB-KW"/>
</dbReference>
<dbReference type="PANTHER" id="PTHR10078:SF30">
    <property type="entry name" value="INTERLEUKIN-1 BETA"/>
    <property type="match status" value="1"/>
</dbReference>
<dbReference type="GO" id="GO:0051781">
    <property type="term" value="P:positive regulation of cell division"/>
    <property type="evidence" value="ECO:0007669"/>
    <property type="project" value="UniProtKB-KW"/>
</dbReference>
<evidence type="ECO:0000256" key="11">
    <source>
        <dbReference type="ARBA" id="ARBA00023246"/>
    </source>
</evidence>
<dbReference type="GO" id="GO:0005829">
    <property type="term" value="C:cytosol"/>
    <property type="evidence" value="ECO:0007669"/>
    <property type="project" value="UniProtKB-SubCell"/>
</dbReference>
<dbReference type="SMART" id="SM00125">
    <property type="entry name" value="IL1"/>
    <property type="match status" value="1"/>
</dbReference>
<dbReference type="GO" id="GO:0042119">
    <property type="term" value="P:neutrophil activation"/>
    <property type="evidence" value="ECO:0007669"/>
    <property type="project" value="TreeGrafter"/>
</dbReference>
<dbReference type="Gene3D" id="2.80.10.50">
    <property type="match status" value="1"/>
</dbReference>
<keyword evidence="14" id="KW-1185">Reference proteome</keyword>
<dbReference type="AlphaFoldDB" id="A0AAN9GS76"/>
<dbReference type="GO" id="GO:0048246">
    <property type="term" value="P:macrophage chemotaxis"/>
    <property type="evidence" value="ECO:0007669"/>
    <property type="project" value="TreeGrafter"/>
</dbReference>
<dbReference type="Proteomes" id="UP001364617">
    <property type="component" value="Unassembled WGS sequence"/>
</dbReference>
<evidence type="ECO:0000256" key="8">
    <source>
        <dbReference type="ARBA" id="ARBA00022620"/>
    </source>
</evidence>
<evidence type="ECO:0000256" key="12">
    <source>
        <dbReference type="RuleBase" id="RU003753"/>
    </source>
</evidence>
<evidence type="ECO:0000256" key="9">
    <source>
        <dbReference type="ARBA" id="ARBA00023198"/>
    </source>
</evidence>
<keyword evidence="9" id="KW-0395">Inflammatory response</keyword>
<evidence type="ECO:0000256" key="7">
    <source>
        <dbReference type="ARBA" id="ARBA00022525"/>
    </source>
</evidence>
<dbReference type="InterPro" id="IPR020877">
    <property type="entry name" value="IL-1_CS"/>
</dbReference>
<dbReference type="PANTHER" id="PTHR10078">
    <property type="entry name" value="INTERLEUKIN-1 FAMILY MEMBER"/>
    <property type="match status" value="1"/>
</dbReference>
<dbReference type="InterPro" id="IPR008996">
    <property type="entry name" value="IL1/FGF"/>
</dbReference>
<evidence type="ECO:0000256" key="3">
    <source>
        <dbReference type="ARBA" id="ARBA00004550"/>
    </source>
</evidence>
<gene>
    <name evidence="13" type="ORF">R3I93_020926</name>
</gene>
<dbReference type="Pfam" id="PF00340">
    <property type="entry name" value="IL1"/>
    <property type="match status" value="1"/>
</dbReference>